<feature type="transmembrane region" description="Helical" evidence="7">
    <location>
        <begin position="279"/>
        <end position="297"/>
    </location>
</feature>
<comment type="similarity">
    <text evidence="7">Belongs to the TRAP transporter large permease family.</text>
</comment>
<dbReference type="InterPro" id="IPR010656">
    <property type="entry name" value="DctM"/>
</dbReference>
<dbReference type="PIRSF" id="PIRSF006066">
    <property type="entry name" value="HI0050"/>
    <property type="match status" value="1"/>
</dbReference>
<gene>
    <name evidence="9" type="ORF">C9E81_21405</name>
</gene>
<evidence type="ECO:0000256" key="5">
    <source>
        <dbReference type="ARBA" id="ARBA00022989"/>
    </source>
</evidence>
<feature type="transmembrane region" description="Helical" evidence="7">
    <location>
        <begin position="96"/>
        <end position="125"/>
    </location>
</feature>
<dbReference type="Proteomes" id="UP000273516">
    <property type="component" value="Unassembled WGS sequence"/>
</dbReference>
<comment type="caution">
    <text evidence="9">The sequence shown here is derived from an EMBL/GenBank/DDBJ whole genome shotgun (WGS) entry which is preliminary data.</text>
</comment>
<feature type="transmembrane region" description="Helical" evidence="7">
    <location>
        <begin position="173"/>
        <end position="195"/>
    </location>
</feature>
<dbReference type="GO" id="GO:0005886">
    <property type="term" value="C:plasma membrane"/>
    <property type="evidence" value="ECO:0007669"/>
    <property type="project" value="UniProtKB-SubCell"/>
</dbReference>
<dbReference type="Pfam" id="PF06808">
    <property type="entry name" value="DctM"/>
    <property type="match status" value="1"/>
</dbReference>
<dbReference type="NCBIfam" id="TIGR00786">
    <property type="entry name" value="dctM"/>
    <property type="match status" value="1"/>
</dbReference>
<keyword evidence="5 7" id="KW-1133">Transmembrane helix</keyword>
<comment type="caution">
    <text evidence="7">Lacks conserved residue(s) required for the propagation of feature annotation.</text>
</comment>
<feature type="transmembrane region" description="Helical" evidence="7">
    <location>
        <begin position="6"/>
        <end position="36"/>
    </location>
</feature>
<evidence type="ECO:0000259" key="8">
    <source>
        <dbReference type="Pfam" id="PF06808"/>
    </source>
</evidence>
<feature type="transmembrane region" description="Helical" evidence="7">
    <location>
        <begin position="137"/>
        <end position="161"/>
    </location>
</feature>
<dbReference type="PANTHER" id="PTHR33362">
    <property type="entry name" value="SIALIC ACID TRAP TRANSPORTER PERMEASE PROTEIN SIAT-RELATED"/>
    <property type="match status" value="1"/>
</dbReference>
<keyword evidence="2" id="KW-1003">Cell membrane</keyword>
<keyword evidence="6 7" id="KW-0472">Membrane</keyword>
<evidence type="ECO:0000313" key="10">
    <source>
        <dbReference type="Proteomes" id="UP000273516"/>
    </source>
</evidence>
<dbReference type="AlphaFoldDB" id="A0A3M0M319"/>
<dbReference type="InterPro" id="IPR004681">
    <property type="entry name" value="TRAP_DctM"/>
</dbReference>
<feature type="transmembrane region" description="Helical" evidence="7">
    <location>
        <begin position="215"/>
        <end position="235"/>
    </location>
</feature>
<dbReference type="EMBL" id="QOKZ01000015">
    <property type="protein sequence ID" value="RMC30814.1"/>
    <property type="molecule type" value="Genomic_DNA"/>
</dbReference>
<keyword evidence="10" id="KW-1185">Reference proteome</keyword>
<evidence type="ECO:0000256" key="3">
    <source>
        <dbReference type="ARBA" id="ARBA00022519"/>
    </source>
</evidence>
<comment type="subcellular location">
    <subcellularLocation>
        <location evidence="1 7">Cell inner membrane</location>
        <topology evidence="1 7">Multi-pass membrane protein</topology>
    </subcellularLocation>
</comment>
<accession>A0A3M0M319</accession>
<dbReference type="RefSeq" id="WP_122114397.1">
    <property type="nucleotide sequence ID" value="NZ_QOKZ01000015.1"/>
</dbReference>
<feature type="transmembrane region" description="Helical" evidence="7">
    <location>
        <begin position="403"/>
        <end position="424"/>
    </location>
</feature>
<feature type="transmembrane region" description="Helical" evidence="7">
    <location>
        <begin position="56"/>
        <end position="76"/>
    </location>
</feature>
<keyword evidence="7" id="KW-0813">Transport</keyword>
<dbReference type="PANTHER" id="PTHR33362:SF5">
    <property type="entry name" value="C4-DICARBOXYLATE TRAP TRANSPORTER LARGE PERMEASE PROTEIN DCTM"/>
    <property type="match status" value="1"/>
</dbReference>
<reference evidence="9 10" key="1">
    <citation type="submission" date="2018-07" db="EMBL/GenBank/DDBJ databases">
        <authorList>
            <person name="Zhang Y."/>
            <person name="Wang L."/>
            <person name="Ma S."/>
        </authorList>
    </citation>
    <scope>NUCLEOTIDE SEQUENCE [LARGE SCALE GENOMIC DNA]</scope>
    <source>
        <strain evidence="9 10">4-2</strain>
    </source>
</reference>
<protein>
    <recommendedName>
        <fullName evidence="7">TRAP transporter large permease protein</fullName>
    </recommendedName>
</protein>
<evidence type="ECO:0000256" key="1">
    <source>
        <dbReference type="ARBA" id="ARBA00004429"/>
    </source>
</evidence>
<evidence type="ECO:0000256" key="4">
    <source>
        <dbReference type="ARBA" id="ARBA00022692"/>
    </source>
</evidence>
<evidence type="ECO:0000256" key="6">
    <source>
        <dbReference type="ARBA" id="ARBA00023136"/>
    </source>
</evidence>
<feature type="transmembrane region" description="Helical" evidence="7">
    <location>
        <begin position="241"/>
        <end position="258"/>
    </location>
</feature>
<dbReference type="GO" id="GO:0022857">
    <property type="term" value="F:transmembrane transporter activity"/>
    <property type="evidence" value="ECO:0007669"/>
    <property type="project" value="UniProtKB-UniRule"/>
</dbReference>
<evidence type="ECO:0000313" key="9">
    <source>
        <dbReference type="EMBL" id="RMC30814.1"/>
    </source>
</evidence>
<evidence type="ECO:0000256" key="7">
    <source>
        <dbReference type="RuleBase" id="RU369079"/>
    </source>
</evidence>
<keyword evidence="4 7" id="KW-0812">Transmembrane</keyword>
<comment type="function">
    <text evidence="7">Part of the tripartite ATP-independent periplasmic (TRAP) transport system.</text>
</comment>
<evidence type="ECO:0000256" key="2">
    <source>
        <dbReference type="ARBA" id="ARBA00022475"/>
    </source>
</evidence>
<name>A0A3M0M319_9RHOB</name>
<keyword evidence="3 7" id="KW-0997">Cell inner membrane</keyword>
<dbReference type="OrthoDB" id="9790209at2"/>
<comment type="subunit">
    <text evidence="7">The complex comprises the extracytoplasmic solute receptor protein and the two transmembrane proteins.</text>
</comment>
<proteinExistence type="inferred from homology"/>
<feature type="domain" description="TRAP C4-dicarboxylate transport system permease DctM subunit" evidence="8">
    <location>
        <begin position="8"/>
        <end position="420"/>
    </location>
</feature>
<feature type="transmembrane region" description="Helical" evidence="7">
    <location>
        <begin position="317"/>
        <end position="347"/>
    </location>
</feature>
<sequence length="428" mass="45329">MDWPFGMAILFAILFLGIPIGFSLLLVGLVGISSIIGLQPALSMLGQIFFDTARSYSLSVVPLFLLMGNFIVQSGVADEIYDAANAWLRHRKGGLAMATVVACGGFGSVCGSSLATAATMGKIALPAMRRHGYSDSLATGSIAAGGTLGIIIPPSVILVIYGILTQQDIGKLFLAGIIPGLLGVIGYMIAVRISLWMRPERLTEMPPLSLRERVLALRGVFPALMLFLFVLGGIYLGVFTATEAAGMGAGGAILLTALRGKLTARATLTTLFDSGKTTAAMFFILMGALYFMNYVNLSGLSSDIKNGILSLDMPPLGVLLMISVLLLVLGALLESLSMVTLVVPVLFPIVTSLGIDPIWFGIFIVVAAELSYITPPMGMNVFVLRVVAREVPVGQIFRGVTPFVLMDIVRLLLLLLFPALALVIPNSM</sequence>
<organism evidence="9 10">
    <name type="scientific">Paracoccus alkanivorans</name>
    <dbReference type="NCBI Taxonomy" id="2116655"/>
    <lineage>
        <taxon>Bacteria</taxon>
        <taxon>Pseudomonadati</taxon>
        <taxon>Pseudomonadota</taxon>
        <taxon>Alphaproteobacteria</taxon>
        <taxon>Rhodobacterales</taxon>
        <taxon>Paracoccaceae</taxon>
        <taxon>Paracoccus</taxon>
    </lineage>
</organism>